<protein>
    <submittedName>
        <fullName evidence="1">Uncharacterized protein</fullName>
    </submittedName>
</protein>
<reference evidence="3" key="2">
    <citation type="submission" date="2016-05" db="EMBL/GenBank/DDBJ databases">
        <authorList>
            <person name="Naeem Raeece"/>
        </authorList>
    </citation>
    <scope>NUCLEOTIDE SEQUENCE [LARGE SCALE GENOMIC DNA]</scope>
</reference>
<accession>A0A1A8YQ45</accession>
<evidence type="ECO:0000313" key="2">
    <source>
        <dbReference type="EMBL" id="SBT34343.1"/>
    </source>
</evidence>
<dbReference type="EMBL" id="FLRE01000063">
    <property type="protein sequence ID" value="SBT33545.1"/>
    <property type="molecule type" value="Genomic_DNA"/>
</dbReference>
<dbReference type="AlphaFoldDB" id="A0A1A8YQ45"/>
<reference evidence="4" key="1">
    <citation type="submission" date="2016-05" db="EMBL/GenBank/DDBJ databases">
        <authorList>
            <person name="Naeem R."/>
        </authorList>
    </citation>
    <scope>NUCLEOTIDE SEQUENCE [LARGE SCALE GENOMIC DNA]</scope>
</reference>
<gene>
    <name evidence="2" type="ORF">POVWA1_021780</name>
    <name evidence="1" type="ORF">POVWA2_015250</name>
</gene>
<dbReference type="Proteomes" id="UP000078550">
    <property type="component" value="Unassembled WGS sequence"/>
</dbReference>
<proteinExistence type="predicted"/>
<keyword evidence="4" id="KW-1185">Reference proteome</keyword>
<organism evidence="1 3">
    <name type="scientific">Plasmodium ovale wallikeri</name>
    <dbReference type="NCBI Taxonomy" id="864142"/>
    <lineage>
        <taxon>Eukaryota</taxon>
        <taxon>Sar</taxon>
        <taxon>Alveolata</taxon>
        <taxon>Apicomplexa</taxon>
        <taxon>Aconoidasida</taxon>
        <taxon>Haemosporida</taxon>
        <taxon>Plasmodiidae</taxon>
        <taxon>Plasmodium</taxon>
        <taxon>Plasmodium (Plasmodium)</taxon>
    </lineage>
</organism>
<dbReference type="EMBL" id="FLRD01000070">
    <property type="protein sequence ID" value="SBT34343.1"/>
    <property type="molecule type" value="Genomic_DNA"/>
</dbReference>
<evidence type="ECO:0000313" key="4">
    <source>
        <dbReference type="Proteomes" id="UP000078555"/>
    </source>
</evidence>
<dbReference type="Proteomes" id="UP000078555">
    <property type="component" value="Unassembled WGS sequence"/>
</dbReference>
<reference evidence="1" key="3">
    <citation type="submission" date="2016-05" db="EMBL/GenBank/DDBJ databases">
        <authorList>
            <person name="Lavstsen T."/>
            <person name="Jespersen J.S."/>
        </authorList>
    </citation>
    <scope>NUCLEOTIDE SEQUENCE [LARGE SCALE GENOMIC DNA]</scope>
</reference>
<evidence type="ECO:0000313" key="1">
    <source>
        <dbReference type="EMBL" id="SBT33545.1"/>
    </source>
</evidence>
<name>A0A1A8YQ45_PLAOA</name>
<evidence type="ECO:0000313" key="3">
    <source>
        <dbReference type="Proteomes" id="UP000078550"/>
    </source>
</evidence>
<sequence>MEFRKNLLQKTLFISLLPSARLLKRVISLPLVFPQTGSALPTSPKKSTASDVADTTRAKFGINANV</sequence>